<dbReference type="Proteomes" id="UP000015106">
    <property type="component" value="Chromosome 3"/>
</dbReference>
<dbReference type="EnsemblPlants" id="TuG1812G0300003459.01.T01">
    <property type="protein sequence ID" value="TuG1812G0300003459.01.T01"/>
    <property type="gene ID" value="TuG1812G0300003459.01"/>
</dbReference>
<accession>A0A8R7TYL9</accession>
<feature type="region of interest" description="Disordered" evidence="1">
    <location>
        <begin position="1"/>
        <end position="46"/>
    </location>
</feature>
<gene>
    <name evidence="2" type="primary">LOC125544850</name>
</gene>
<keyword evidence="3" id="KW-1185">Reference proteome</keyword>
<reference evidence="3" key="1">
    <citation type="journal article" date="2013" name="Nature">
        <title>Draft genome of the wheat A-genome progenitor Triticum urartu.</title>
        <authorList>
            <person name="Ling H.Q."/>
            <person name="Zhao S."/>
            <person name="Liu D."/>
            <person name="Wang J."/>
            <person name="Sun H."/>
            <person name="Zhang C."/>
            <person name="Fan H."/>
            <person name="Li D."/>
            <person name="Dong L."/>
            <person name="Tao Y."/>
            <person name="Gao C."/>
            <person name="Wu H."/>
            <person name="Li Y."/>
            <person name="Cui Y."/>
            <person name="Guo X."/>
            <person name="Zheng S."/>
            <person name="Wang B."/>
            <person name="Yu K."/>
            <person name="Liang Q."/>
            <person name="Yang W."/>
            <person name="Lou X."/>
            <person name="Chen J."/>
            <person name="Feng M."/>
            <person name="Jian J."/>
            <person name="Zhang X."/>
            <person name="Luo G."/>
            <person name="Jiang Y."/>
            <person name="Liu J."/>
            <person name="Wang Z."/>
            <person name="Sha Y."/>
            <person name="Zhang B."/>
            <person name="Wu H."/>
            <person name="Tang D."/>
            <person name="Shen Q."/>
            <person name="Xue P."/>
            <person name="Zou S."/>
            <person name="Wang X."/>
            <person name="Liu X."/>
            <person name="Wang F."/>
            <person name="Yang Y."/>
            <person name="An X."/>
            <person name="Dong Z."/>
            <person name="Zhang K."/>
            <person name="Zhang X."/>
            <person name="Luo M.C."/>
            <person name="Dvorak J."/>
            <person name="Tong Y."/>
            <person name="Wang J."/>
            <person name="Yang H."/>
            <person name="Li Z."/>
            <person name="Wang D."/>
            <person name="Zhang A."/>
            <person name="Wang J."/>
        </authorList>
    </citation>
    <scope>NUCLEOTIDE SEQUENCE</scope>
    <source>
        <strain evidence="3">cv. G1812</strain>
    </source>
</reference>
<dbReference type="AlphaFoldDB" id="A0A8R7TYL9"/>
<evidence type="ECO:0000256" key="1">
    <source>
        <dbReference type="SAM" id="MobiDB-lite"/>
    </source>
</evidence>
<dbReference type="Gramene" id="TuG1812G0300003459.01.T01">
    <property type="protein sequence ID" value="TuG1812G0300003459.01.T01"/>
    <property type="gene ID" value="TuG1812G0300003459.01"/>
</dbReference>
<proteinExistence type="predicted"/>
<reference evidence="2" key="3">
    <citation type="submission" date="2022-06" db="UniProtKB">
        <authorList>
            <consortium name="EnsemblPlants"/>
        </authorList>
    </citation>
    <scope>IDENTIFICATION</scope>
</reference>
<name>A0A8R7TYL9_TRIUA</name>
<evidence type="ECO:0000313" key="3">
    <source>
        <dbReference type="Proteomes" id="UP000015106"/>
    </source>
</evidence>
<organism evidence="2 3">
    <name type="scientific">Triticum urartu</name>
    <name type="common">Red wild einkorn</name>
    <name type="synonym">Crithodium urartu</name>
    <dbReference type="NCBI Taxonomy" id="4572"/>
    <lineage>
        <taxon>Eukaryota</taxon>
        <taxon>Viridiplantae</taxon>
        <taxon>Streptophyta</taxon>
        <taxon>Embryophyta</taxon>
        <taxon>Tracheophyta</taxon>
        <taxon>Spermatophyta</taxon>
        <taxon>Magnoliopsida</taxon>
        <taxon>Liliopsida</taxon>
        <taxon>Poales</taxon>
        <taxon>Poaceae</taxon>
        <taxon>BOP clade</taxon>
        <taxon>Pooideae</taxon>
        <taxon>Triticodae</taxon>
        <taxon>Triticeae</taxon>
        <taxon>Triticinae</taxon>
        <taxon>Triticum</taxon>
    </lineage>
</organism>
<sequence length="117" mass="12665">TPPHPSIPTNHRPLHHRRAPPSATHPLAPTLTTQAHPRPGAPIHLPPHCVAPPRHQSATRRWIQAGNRPSVPPGGGSGPATIPLLPHDWFPLLCVKIDDACVVVVYYVGVQCRSRTT</sequence>
<evidence type="ECO:0000313" key="2">
    <source>
        <dbReference type="EnsemblPlants" id="TuG1812G0300003459.01.T01"/>
    </source>
</evidence>
<protein>
    <submittedName>
        <fullName evidence="2">Uncharacterized protein</fullName>
    </submittedName>
</protein>
<reference evidence="2" key="2">
    <citation type="submission" date="2018-03" db="EMBL/GenBank/DDBJ databases">
        <title>The Triticum urartu genome reveals the dynamic nature of wheat genome evolution.</title>
        <authorList>
            <person name="Ling H."/>
            <person name="Ma B."/>
            <person name="Shi X."/>
            <person name="Liu H."/>
            <person name="Dong L."/>
            <person name="Sun H."/>
            <person name="Cao Y."/>
            <person name="Gao Q."/>
            <person name="Zheng S."/>
            <person name="Li Y."/>
            <person name="Yu Y."/>
            <person name="Du H."/>
            <person name="Qi M."/>
            <person name="Li Y."/>
            <person name="Yu H."/>
            <person name="Cui Y."/>
            <person name="Wang N."/>
            <person name="Chen C."/>
            <person name="Wu H."/>
            <person name="Zhao Y."/>
            <person name="Zhang J."/>
            <person name="Li Y."/>
            <person name="Zhou W."/>
            <person name="Zhang B."/>
            <person name="Hu W."/>
            <person name="Eijk M."/>
            <person name="Tang J."/>
            <person name="Witsenboer H."/>
            <person name="Zhao S."/>
            <person name="Li Z."/>
            <person name="Zhang A."/>
            <person name="Wang D."/>
            <person name="Liang C."/>
        </authorList>
    </citation>
    <scope>NUCLEOTIDE SEQUENCE [LARGE SCALE GENOMIC DNA]</scope>
    <source>
        <strain evidence="2">cv. G1812</strain>
    </source>
</reference>